<gene>
    <name evidence="10" type="primary">pld_1</name>
    <name evidence="10" type="ORF">NCTC12993_05683</name>
    <name evidence="9" type="ORF">QWU01_19510</name>
</gene>
<protein>
    <recommendedName>
        <fullName evidence="3">phospholipase D</fullName>
        <ecNumber evidence="3">3.1.4.4</ecNumber>
    </recommendedName>
</protein>
<dbReference type="SUPFAM" id="SSF56024">
    <property type="entry name" value="Phospholipase D/nuclease"/>
    <property type="match status" value="1"/>
</dbReference>
<evidence type="ECO:0000313" key="10">
    <source>
        <dbReference type="EMBL" id="VFS78069.1"/>
    </source>
</evidence>
<sequence length="166" mass="18108">MIKRFLIIVTILCAIPVANASVQAGFSPEGSARALVLASINHAKVSIDMMAYSFQAKDIVSALVHAEKRGVKVRAVIDKHRNAGAVSQKAIALAQANGIALRFDDHYHLQHDKLMIVDGNMLETGSFNFAQSAEVANSENVLVIRDEPAVISQFQAHFDSRWQIAK</sequence>
<evidence type="ECO:0000256" key="4">
    <source>
        <dbReference type="ARBA" id="ARBA00022801"/>
    </source>
</evidence>
<dbReference type="InterPro" id="IPR001736">
    <property type="entry name" value="PLipase_D/transphosphatidylase"/>
</dbReference>
<dbReference type="GO" id="GO:0016042">
    <property type="term" value="P:lipid catabolic process"/>
    <property type="evidence" value="ECO:0007669"/>
    <property type="project" value="UniProtKB-KW"/>
</dbReference>
<dbReference type="GO" id="GO:0006793">
    <property type="term" value="P:phosphorus metabolic process"/>
    <property type="evidence" value="ECO:0007669"/>
    <property type="project" value="UniProtKB-ARBA"/>
</dbReference>
<keyword evidence="5" id="KW-0442">Lipid degradation</keyword>
<dbReference type="Proteomes" id="UP001276300">
    <property type="component" value="Unassembled WGS sequence"/>
</dbReference>
<dbReference type="PROSITE" id="PS50035">
    <property type="entry name" value="PLD"/>
    <property type="match status" value="1"/>
</dbReference>
<evidence type="ECO:0000313" key="11">
    <source>
        <dbReference type="Proteomes" id="UP000401081"/>
    </source>
</evidence>
<name>A0A485CAJ3_KLUCR</name>
<keyword evidence="7" id="KW-0732">Signal</keyword>
<dbReference type="InterPro" id="IPR025202">
    <property type="entry name" value="PLD-like_dom"/>
</dbReference>
<dbReference type="GO" id="GO:0004630">
    <property type="term" value="F:phospholipase D activity"/>
    <property type="evidence" value="ECO:0007669"/>
    <property type="project" value="UniProtKB-EC"/>
</dbReference>
<dbReference type="InterPro" id="IPR051406">
    <property type="entry name" value="PLD_domain"/>
</dbReference>
<keyword evidence="11" id="KW-1185">Reference proteome</keyword>
<dbReference type="AlphaFoldDB" id="A0A485CAJ3"/>
<evidence type="ECO:0000259" key="8">
    <source>
        <dbReference type="PROSITE" id="PS50035"/>
    </source>
</evidence>
<keyword evidence="4 10" id="KW-0378">Hydrolase</keyword>
<dbReference type="GO" id="GO:0016891">
    <property type="term" value="F:RNA endonuclease activity producing 5'-phosphomonoesters, hydrolytic mechanism"/>
    <property type="evidence" value="ECO:0007669"/>
    <property type="project" value="TreeGrafter"/>
</dbReference>
<dbReference type="Gene3D" id="3.30.870.10">
    <property type="entry name" value="Endonuclease Chain A"/>
    <property type="match status" value="1"/>
</dbReference>
<accession>A0A485CAJ3</accession>
<dbReference type="Pfam" id="PF13091">
    <property type="entry name" value="PLDc_2"/>
    <property type="match status" value="1"/>
</dbReference>
<evidence type="ECO:0000256" key="7">
    <source>
        <dbReference type="SAM" id="SignalP"/>
    </source>
</evidence>
<organism evidence="10 11">
    <name type="scientific">Kluyvera cryocrescens</name>
    <name type="common">Kluyvera citrophila</name>
    <dbReference type="NCBI Taxonomy" id="580"/>
    <lineage>
        <taxon>Bacteria</taxon>
        <taxon>Pseudomonadati</taxon>
        <taxon>Pseudomonadota</taxon>
        <taxon>Gammaproteobacteria</taxon>
        <taxon>Enterobacterales</taxon>
        <taxon>Enterobacteriaceae</taxon>
        <taxon>Kluyvera</taxon>
    </lineage>
</organism>
<dbReference type="PANTHER" id="PTHR43856:SF1">
    <property type="entry name" value="MITOCHONDRIAL CARDIOLIPIN HYDROLASE"/>
    <property type="match status" value="1"/>
</dbReference>
<proteinExistence type="inferred from homology"/>
<evidence type="ECO:0000256" key="3">
    <source>
        <dbReference type="ARBA" id="ARBA00012027"/>
    </source>
</evidence>
<dbReference type="EC" id="3.1.4.4" evidence="3"/>
<dbReference type="EMBL" id="JAUEQX010000017">
    <property type="protein sequence ID" value="MDW3778995.1"/>
    <property type="molecule type" value="Genomic_DNA"/>
</dbReference>
<dbReference type="Proteomes" id="UP000401081">
    <property type="component" value="Unassembled WGS sequence"/>
</dbReference>
<reference evidence="9" key="2">
    <citation type="journal article" date="2023" name="J Glob Antimicrob Resist">
        <title>Emergence of NDM-1 and KPC-3 carbapenemases in Kluyvera cryocrescens: Investigating genetic heterogeneity and acquisition routes of blaNDM-1 in Enterobacterales species in Portugal.</title>
        <authorList>
            <person name="Loiodice M."/>
            <person name="Ribeiro M."/>
            <person name="Peixe L."/>
            <person name="Novais A."/>
        </authorList>
    </citation>
    <scope>NUCLEOTIDE SEQUENCE</scope>
    <source>
        <strain evidence="9">K629</strain>
    </source>
</reference>
<reference evidence="10 11" key="1">
    <citation type="submission" date="2019-03" db="EMBL/GenBank/DDBJ databases">
        <authorList>
            <consortium name="Pathogen Informatics"/>
        </authorList>
    </citation>
    <scope>NUCLEOTIDE SEQUENCE [LARGE SCALE GENOMIC DNA]</scope>
    <source>
        <strain evidence="10 11">NCTC12993</strain>
    </source>
</reference>
<dbReference type="EMBL" id="CAADJD010000023">
    <property type="protein sequence ID" value="VFS78069.1"/>
    <property type="molecule type" value="Genomic_DNA"/>
</dbReference>
<feature type="domain" description="PLD phosphodiesterase" evidence="8">
    <location>
        <begin position="106"/>
        <end position="133"/>
    </location>
</feature>
<evidence type="ECO:0000256" key="6">
    <source>
        <dbReference type="ARBA" id="ARBA00023098"/>
    </source>
</evidence>
<feature type="signal peptide" evidence="7">
    <location>
        <begin position="1"/>
        <end position="20"/>
    </location>
</feature>
<evidence type="ECO:0000256" key="1">
    <source>
        <dbReference type="ARBA" id="ARBA00000798"/>
    </source>
</evidence>
<dbReference type="CDD" id="cd09170">
    <property type="entry name" value="PLDc_Nuc"/>
    <property type="match status" value="1"/>
</dbReference>
<comment type="similarity">
    <text evidence="2">Belongs to the phospholipase D family.</text>
</comment>
<feature type="chain" id="PRO_5019736993" description="phospholipase D" evidence="7">
    <location>
        <begin position="21"/>
        <end position="166"/>
    </location>
</feature>
<evidence type="ECO:0000256" key="2">
    <source>
        <dbReference type="ARBA" id="ARBA00008664"/>
    </source>
</evidence>
<evidence type="ECO:0000256" key="5">
    <source>
        <dbReference type="ARBA" id="ARBA00022963"/>
    </source>
</evidence>
<comment type="catalytic activity">
    <reaction evidence="1">
        <text>a 1,2-diacyl-sn-glycero-3-phosphocholine + H2O = a 1,2-diacyl-sn-glycero-3-phosphate + choline + H(+)</text>
        <dbReference type="Rhea" id="RHEA:14445"/>
        <dbReference type="ChEBI" id="CHEBI:15354"/>
        <dbReference type="ChEBI" id="CHEBI:15377"/>
        <dbReference type="ChEBI" id="CHEBI:15378"/>
        <dbReference type="ChEBI" id="CHEBI:57643"/>
        <dbReference type="ChEBI" id="CHEBI:58608"/>
        <dbReference type="EC" id="3.1.4.4"/>
    </reaction>
</comment>
<dbReference type="PANTHER" id="PTHR43856">
    <property type="entry name" value="CARDIOLIPIN HYDROLASE"/>
    <property type="match status" value="1"/>
</dbReference>
<evidence type="ECO:0000313" key="9">
    <source>
        <dbReference type="EMBL" id="MDW3778995.1"/>
    </source>
</evidence>
<keyword evidence="6" id="KW-0443">Lipid metabolism</keyword>